<accession>A0ABR1ZT44</accession>
<reference evidence="1 2" key="1">
    <citation type="journal article" date="2024" name="G3 (Bethesda)">
        <title>Genome assembly of Hibiscus sabdariffa L. provides insights into metabolisms of medicinal natural products.</title>
        <authorList>
            <person name="Kim T."/>
        </authorList>
    </citation>
    <scope>NUCLEOTIDE SEQUENCE [LARGE SCALE GENOMIC DNA]</scope>
    <source>
        <strain evidence="1">TK-2024</strain>
        <tissue evidence="1">Old leaves</tissue>
    </source>
</reference>
<keyword evidence="2" id="KW-1185">Reference proteome</keyword>
<name>A0ABR1ZT44_9ROSI</name>
<protein>
    <submittedName>
        <fullName evidence="1">Uncharacterized protein</fullName>
    </submittedName>
</protein>
<dbReference type="SUPFAM" id="SSF55021">
    <property type="entry name" value="ACT-like"/>
    <property type="match status" value="1"/>
</dbReference>
<dbReference type="Proteomes" id="UP001396334">
    <property type="component" value="Unassembled WGS sequence"/>
</dbReference>
<dbReference type="InterPro" id="IPR045865">
    <property type="entry name" value="ACT-like_dom_sf"/>
</dbReference>
<sequence>MISAPWKLRLHQMMFAGRVYERKPVLHCRADSPVVNVQNWAERGYSVVNEFDMRHTDGTRISSEPERHRVIRCLQAATERRASQCIRLELCTSDRQGLLTDVTRTFRENGLNVTRAEISTAMGVAANVFHITYATGNLTDPKIIELVRHRIGSGNLNVKELPFRHHQMAKRQEEQELGVGGAVLLSLGRMKSYMGSERPLSFPKLCYTKILVFRV</sequence>
<dbReference type="PANTHER" id="PTHR31096">
    <property type="entry name" value="ACT DOMAIN-CONTAINING PROTEIN ACR4-RELATED"/>
    <property type="match status" value="1"/>
</dbReference>
<dbReference type="InterPro" id="IPR040217">
    <property type="entry name" value="ACR1-12"/>
</dbReference>
<dbReference type="InterPro" id="IPR002912">
    <property type="entry name" value="ACT_dom"/>
</dbReference>
<organism evidence="1 2">
    <name type="scientific">Hibiscus sabdariffa</name>
    <name type="common">roselle</name>
    <dbReference type="NCBI Taxonomy" id="183260"/>
    <lineage>
        <taxon>Eukaryota</taxon>
        <taxon>Viridiplantae</taxon>
        <taxon>Streptophyta</taxon>
        <taxon>Embryophyta</taxon>
        <taxon>Tracheophyta</taxon>
        <taxon>Spermatophyta</taxon>
        <taxon>Magnoliopsida</taxon>
        <taxon>eudicotyledons</taxon>
        <taxon>Gunneridae</taxon>
        <taxon>Pentapetalae</taxon>
        <taxon>rosids</taxon>
        <taxon>malvids</taxon>
        <taxon>Malvales</taxon>
        <taxon>Malvaceae</taxon>
        <taxon>Malvoideae</taxon>
        <taxon>Hibiscus</taxon>
    </lineage>
</organism>
<dbReference type="Gene3D" id="3.30.70.260">
    <property type="match status" value="1"/>
</dbReference>
<proteinExistence type="predicted"/>
<evidence type="ECO:0000313" key="2">
    <source>
        <dbReference type="Proteomes" id="UP001396334"/>
    </source>
</evidence>
<dbReference type="PANTHER" id="PTHR31096:SF6">
    <property type="entry name" value="ACT DOMAIN-CONTAINING PROTEIN ACR8"/>
    <property type="match status" value="1"/>
</dbReference>
<evidence type="ECO:0000313" key="1">
    <source>
        <dbReference type="EMBL" id="KAK8483808.1"/>
    </source>
</evidence>
<gene>
    <name evidence="1" type="ORF">V6N11_030577</name>
</gene>
<dbReference type="PROSITE" id="PS51671">
    <property type="entry name" value="ACT"/>
    <property type="match status" value="1"/>
</dbReference>
<comment type="caution">
    <text evidence="1">The sequence shown here is derived from an EMBL/GenBank/DDBJ whole genome shotgun (WGS) entry which is preliminary data.</text>
</comment>
<dbReference type="EMBL" id="JBBPBN010000620">
    <property type="protein sequence ID" value="KAK8483808.1"/>
    <property type="molecule type" value="Genomic_DNA"/>
</dbReference>